<name>A0A0F9H750_9ZZZZ</name>
<comment type="caution">
    <text evidence="1">The sequence shown here is derived from an EMBL/GenBank/DDBJ whole genome shotgun (WGS) entry which is preliminary data.</text>
</comment>
<gene>
    <name evidence="1" type="ORF">LCGC14_1820950</name>
</gene>
<accession>A0A0F9H750</accession>
<dbReference type="EMBL" id="LAZR01017831">
    <property type="protein sequence ID" value="KKL98781.1"/>
    <property type="molecule type" value="Genomic_DNA"/>
</dbReference>
<evidence type="ECO:0000313" key="1">
    <source>
        <dbReference type="EMBL" id="KKL98781.1"/>
    </source>
</evidence>
<organism evidence="1">
    <name type="scientific">marine sediment metagenome</name>
    <dbReference type="NCBI Taxonomy" id="412755"/>
    <lineage>
        <taxon>unclassified sequences</taxon>
        <taxon>metagenomes</taxon>
        <taxon>ecological metagenomes</taxon>
    </lineage>
</organism>
<reference evidence="1" key="1">
    <citation type="journal article" date="2015" name="Nature">
        <title>Complex archaea that bridge the gap between prokaryotes and eukaryotes.</title>
        <authorList>
            <person name="Spang A."/>
            <person name="Saw J.H."/>
            <person name="Jorgensen S.L."/>
            <person name="Zaremba-Niedzwiedzka K."/>
            <person name="Martijn J."/>
            <person name="Lind A.E."/>
            <person name="van Eijk R."/>
            <person name="Schleper C."/>
            <person name="Guy L."/>
            <person name="Ettema T.J."/>
        </authorList>
    </citation>
    <scope>NUCLEOTIDE SEQUENCE</scope>
</reference>
<proteinExistence type="predicted"/>
<protein>
    <submittedName>
        <fullName evidence="1">Uncharacterized protein</fullName>
    </submittedName>
</protein>
<dbReference type="AlphaFoldDB" id="A0A0F9H750"/>
<sequence>MSEQMENVVFIPSSLRAISLNPIIAHSSGSAISKAASEAIEEQSADAIFHEMVLASCTVTLLPVGEEDGPFQAALVWFSEGEGGAFQGLPLMTADRATPLLALMALTRDLASMWENSKGGTGEPGESDQCE</sequence>